<proteinExistence type="predicted"/>
<reference evidence="1" key="1">
    <citation type="submission" date="2010-05" db="EMBL/GenBank/DDBJ databases">
        <title>The Genome Sequence of Magnaporthe poae strain ATCC 64411.</title>
        <authorList>
            <consortium name="The Broad Institute Genome Sequencing Platform"/>
            <consortium name="Broad Institute Genome Sequencing Center for Infectious Disease"/>
            <person name="Ma L.-J."/>
            <person name="Dead R."/>
            <person name="Young S."/>
            <person name="Zeng Q."/>
            <person name="Koehrsen M."/>
            <person name="Alvarado L."/>
            <person name="Berlin A."/>
            <person name="Chapman S.B."/>
            <person name="Chen Z."/>
            <person name="Freedman E."/>
            <person name="Gellesch M."/>
            <person name="Goldberg J."/>
            <person name="Griggs A."/>
            <person name="Gujja S."/>
            <person name="Heilman E.R."/>
            <person name="Heiman D."/>
            <person name="Hepburn T."/>
            <person name="Howarth C."/>
            <person name="Jen D."/>
            <person name="Larson L."/>
            <person name="Mehta T."/>
            <person name="Neiman D."/>
            <person name="Pearson M."/>
            <person name="Roberts A."/>
            <person name="Saif S."/>
            <person name="Shea T."/>
            <person name="Shenoy N."/>
            <person name="Sisk P."/>
            <person name="Stolte C."/>
            <person name="Sykes S."/>
            <person name="Walk T."/>
            <person name="White J."/>
            <person name="Yandava C."/>
            <person name="Haas B."/>
            <person name="Nusbaum C."/>
            <person name="Birren B."/>
        </authorList>
    </citation>
    <scope>NUCLEOTIDE SEQUENCE</scope>
    <source>
        <strain evidence="1">ATCC 64411</strain>
    </source>
</reference>
<evidence type="ECO:0000313" key="2">
    <source>
        <dbReference type="EnsemblFungi" id="MAPG_07791T0"/>
    </source>
</evidence>
<organism evidence="2 3">
    <name type="scientific">Magnaporthiopsis poae (strain ATCC 64411 / 73-15)</name>
    <name type="common">Kentucky bluegrass fungus</name>
    <name type="synonym">Magnaporthe poae</name>
    <dbReference type="NCBI Taxonomy" id="644358"/>
    <lineage>
        <taxon>Eukaryota</taxon>
        <taxon>Fungi</taxon>
        <taxon>Dikarya</taxon>
        <taxon>Ascomycota</taxon>
        <taxon>Pezizomycotina</taxon>
        <taxon>Sordariomycetes</taxon>
        <taxon>Sordariomycetidae</taxon>
        <taxon>Magnaporthales</taxon>
        <taxon>Magnaporthaceae</taxon>
        <taxon>Magnaporthiopsis</taxon>
    </lineage>
</organism>
<sequence length="164" mass="17170">MISTAAAIFVFILQSQSRTPELAVGIALFGTPLPSPQSQGLMIVQGGISSWEGLASLRQLARPVLPAPESGLDSTACTDRQMNGLGRGGEYCQGPVPYQEGVCLDAEEPGAVPLVGTCLMLSPMIYDADAGWGYHRSTRKVSSTCQHLLTPQPGALPSIVVTSV</sequence>
<dbReference type="EMBL" id="GL876972">
    <property type="protein sequence ID" value="KLU88808.1"/>
    <property type="molecule type" value="Genomic_DNA"/>
</dbReference>
<evidence type="ECO:0000313" key="1">
    <source>
        <dbReference type="EMBL" id="KLU88808.1"/>
    </source>
</evidence>
<reference evidence="2" key="5">
    <citation type="submission" date="2015-06" db="UniProtKB">
        <authorList>
            <consortium name="EnsemblFungi"/>
        </authorList>
    </citation>
    <scope>IDENTIFICATION</scope>
    <source>
        <strain evidence="2">ATCC 64411</strain>
    </source>
</reference>
<gene>
    <name evidence="1" type="ORF">MAPG_07791</name>
</gene>
<dbReference type="Proteomes" id="UP000011715">
    <property type="component" value="Unassembled WGS sequence"/>
</dbReference>
<dbReference type="EnsemblFungi" id="MAPG_07791T0">
    <property type="protein sequence ID" value="MAPG_07791T0"/>
    <property type="gene ID" value="MAPG_07791"/>
</dbReference>
<reference evidence="3" key="2">
    <citation type="submission" date="2010-05" db="EMBL/GenBank/DDBJ databases">
        <title>The genome sequence of Magnaporthe poae strain ATCC 64411.</title>
        <authorList>
            <person name="Ma L.-J."/>
            <person name="Dead R."/>
            <person name="Young S."/>
            <person name="Zeng Q."/>
            <person name="Koehrsen M."/>
            <person name="Alvarado L."/>
            <person name="Berlin A."/>
            <person name="Chapman S.B."/>
            <person name="Chen Z."/>
            <person name="Freedman E."/>
            <person name="Gellesch M."/>
            <person name="Goldberg J."/>
            <person name="Griggs A."/>
            <person name="Gujja S."/>
            <person name="Heilman E.R."/>
            <person name="Heiman D."/>
            <person name="Hepburn T."/>
            <person name="Howarth C."/>
            <person name="Jen D."/>
            <person name="Larson L."/>
            <person name="Mehta T."/>
            <person name="Neiman D."/>
            <person name="Pearson M."/>
            <person name="Roberts A."/>
            <person name="Saif S."/>
            <person name="Shea T."/>
            <person name="Shenoy N."/>
            <person name="Sisk P."/>
            <person name="Stolte C."/>
            <person name="Sykes S."/>
            <person name="Walk T."/>
            <person name="White J."/>
            <person name="Yandava C."/>
            <person name="Haas B."/>
            <person name="Nusbaum C."/>
            <person name="Birren B."/>
        </authorList>
    </citation>
    <scope>NUCLEOTIDE SEQUENCE [LARGE SCALE GENOMIC DNA]</scope>
    <source>
        <strain evidence="3">ATCC 64411 / 73-15</strain>
    </source>
</reference>
<dbReference type="EMBL" id="ADBL01001892">
    <property type="status" value="NOT_ANNOTATED_CDS"/>
    <property type="molecule type" value="Genomic_DNA"/>
</dbReference>
<reference evidence="1" key="3">
    <citation type="submission" date="2011-03" db="EMBL/GenBank/DDBJ databases">
        <title>Annotation of Magnaporthe poae ATCC 64411.</title>
        <authorList>
            <person name="Ma L.-J."/>
            <person name="Dead R."/>
            <person name="Young S.K."/>
            <person name="Zeng Q."/>
            <person name="Gargeya S."/>
            <person name="Fitzgerald M."/>
            <person name="Haas B."/>
            <person name="Abouelleil A."/>
            <person name="Alvarado L."/>
            <person name="Arachchi H.M."/>
            <person name="Berlin A."/>
            <person name="Brown A."/>
            <person name="Chapman S.B."/>
            <person name="Chen Z."/>
            <person name="Dunbar C."/>
            <person name="Freedman E."/>
            <person name="Gearin G."/>
            <person name="Gellesch M."/>
            <person name="Goldberg J."/>
            <person name="Griggs A."/>
            <person name="Gujja S."/>
            <person name="Heiman D."/>
            <person name="Howarth C."/>
            <person name="Larson L."/>
            <person name="Lui A."/>
            <person name="MacDonald P.J.P."/>
            <person name="Mehta T."/>
            <person name="Montmayeur A."/>
            <person name="Murphy C."/>
            <person name="Neiman D."/>
            <person name="Pearson M."/>
            <person name="Priest M."/>
            <person name="Roberts A."/>
            <person name="Saif S."/>
            <person name="Shea T."/>
            <person name="Shenoy N."/>
            <person name="Sisk P."/>
            <person name="Stolte C."/>
            <person name="Sykes S."/>
            <person name="Yandava C."/>
            <person name="Wortman J."/>
            <person name="Nusbaum C."/>
            <person name="Birren B."/>
        </authorList>
    </citation>
    <scope>NUCLEOTIDE SEQUENCE</scope>
    <source>
        <strain evidence="1">ATCC 64411</strain>
    </source>
</reference>
<evidence type="ECO:0000313" key="3">
    <source>
        <dbReference type="Proteomes" id="UP000011715"/>
    </source>
</evidence>
<dbReference type="AlphaFoldDB" id="A0A0C4E5L9"/>
<dbReference type="VEuPathDB" id="FungiDB:MAPG_07791"/>
<protein>
    <submittedName>
        <fullName evidence="1 2">Uncharacterized protein</fullName>
    </submittedName>
</protein>
<reference evidence="2" key="4">
    <citation type="journal article" date="2015" name="G3 (Bethesda)">
        <title>Genome sequences of three phytopathogenic species of the Magnaporthaceae family of fungi.</title>
        <authorList>
            <person name="Okagaki L.H."/>
            <person name="Nunes C.C."/>
            <person name="Sailsbery J."/>
            <person name="Clay B."/>
            <person name="Brown D."/>
            <person name="John T."/>
            <person name="Oh Y."/>
            <person name="Young N."/>
            <person name="Fitzgerald M."/>
            <person name="Haas B.J."/>
            <person name="Zeng Q."/>
            <person name="Young S."/>
            <person name="Adiconis X."/>
            <person name="Fan L."/>
            <person name="Levin J.Z."/>
            <person name="Mitchell T.K."/>
            <person name="Okubara P.A."/>
            <person name="Farman M.L."/>
            <person name="Kohn L.M."/>
            <person name="Birren B."/>
            <person name="Ma L.-J."/>
            <person name="Dean R.A."/>
        </authorList>
    </citation>
    <scope>NUCLEOTIDE SEQUENCE</scope>
    <source>
        <strain evidence="2">ATCC 64411 / 73-15</strain>
    </source>
</reference>
<keyword evidence="3" id="KW-1185">Reference proteome</keyword>
<name>A0A0C4E5L9_MAGP6</name>
<accession>A0A0C4E5L9</accession>